<evidence type="ECO:0000259" key="1">
    <source>
        <dbReference type="Pfam" id="PF00535"/>
    </source>
</evidence>
<name>W5II44_SCAIO</name>
<accession>W5II44</accession>
<dbReference type="SUPFAM" id="SSF53448">
    <property type="entry name" value="Nucleotide-diphospho-sugar transferases"/>
    <property type="match status" value="1"/>
</dbReference>
<sequence length="364" mass="41160">MTSRFFTRAHKNLTAAVSPVITAASDLLGSATSSQGRAFPTKRLAMVIVTYKRQNLLEELCTSIENLTIKPWLVVIVDNENSEQTRQIADQLNAALQQSKKRGQSVVYLPVEANTGGAGGFYRGVKKAYELGAEWFWVMDDDVAVLPDALEKLSPWMSKFEAIQGGRYDFDGGDFYWQYQTIVPLGIPNPFSPPKFGPSGFHYMNSMCFEGGLFKRTVVEKVGFPDPRFFIAWDDANFGYLASKVTRPIIIKDKILRRTRTLANLDIAGLPQINSMSDIKRFYLMRNRGFLARYYMVHGDYYPAAFFLGNLITFIKEIIRLVTVDRKSISSGLVQICRGWAAEHKILHDPDWTPMPPVNSQKLQ</sequence>
<dbReference type="HOGENOM" id="CLU_023845_2_1_11"/>
<dbReference type="PANTHER" id="PTHR43685">
    <property type="entry name" value="GLYCOSYLTRANSFERASE"/>
    <property type="match status" value="1"/>
</dbReference>
<dbReference type="Pfam" id="PF00535">
    <property type="entry name" value="Glycos_transf_2"/>
    <property type="match status" value="1"/>
</dbReference>
<keyword evidence="3" id="KW-1185">Reference proteome</keyword>
<dbReference type="Proteomes" id="UP000005777">
    <property type="component" value="Unassembled WGS sequence"/>
</dbReference>
<comment type="caution">
    <text evidence="2">The sequence shown here is derived from an EMBL/GenBank/DDBJ whole genome shotgun (WGS) entry which is preliminary data.</text>
</comment>
<dbReference type="eggNOG" id="COG1216">
    <property type="taxonomic scope" value="Bacteria"/>
</dbReference>
<proteinExistence type="predicted"/>
<evidence type="ECO:0000313" key="3">
    <source>
        <dbReference type="Proteomes" id="UP000005777"/>
    </source>
</evidence>
<evidence type="ECO:0000313" key="2">
    <source>
        <dbReference type="EMBL" id="EFG26530.2"/>
    </source>
</evidence>
<dbReference type="PANTHER" id="PTHR43685:SF2">
    <property type="entry name" value="GLYCOSYLTRANSFERASE 2-LIKE DOMAIN-CONTAINING PROTEIN"/>
    <property type="match status" value="1"/>
</dbReference>
<dbReference type="InterPro" id="IPR001173">
    <property type="entry name" value="Glyco_trans_2-like"/>
</dbReference>
<dbReference type="InterPro" id="IPR050834">
    <property type="entry name" value="Glycosyltransf_2"/>
</dbReference>
<protein>
    <recommendedName>
        <fullName evidence="1">Glycosyltransferase 2-like domain-containing protein</fullName>
    </recommendedName>
</protein>
<feature type="domain" description="Glycosyltransferase 2-like" evidence="1">
    <location>
        <begin position="47"/>
        <end position="197"/>
    </location>
</feature>
<dbReference type="InterPro" id="IPR029044">
    <property type="entry name" value="Nucleotide-diphossugar_trans"/>
</dbReference>
<dbReference type="Gene3D" id="3.90.550.10">
    <property type="entry name" value="Spore Coat Polysaccharide Biosynthesis Protein SpsA, Chain A"/>
    <property type="match status" value="1"/>
</dbReference>
<gene>
    <name evidence="2" type="ORF">HMPREF9020_00149</name>
</gene>
<dbReference type="EMBL" id="ADCX01000002">
    <property type="protein sequence ID" value="EFG26530.2"/>
    <property type="molecule type" value="Genomic_DNA"/>
</dbReference>
<dbReference type="AlphaFoldDB" id="W5II44"/>
<organism evidence="2 3">
    <name type="scientific">Scardovia inopinata F0304</name>
    <dbReference type="NCBI Taxonomy" id="641146"/>
    <lineage>
        <taxon>Bacteria</taxon>
        <taxon>Bacillati</taxon>
        <taxon>Actinomycetota</taxon>
        <taxon>Actinomycetes</taxon>
        <taxon>Bifidobacteriales</taxon>
        <taxon>Bifidobacteriaceae</taxon>
        <taxon>Scardovia</taxon>
    </lineage>
</organism>
<dbReference type="RefSeq" id="WP_081442781.1">
    <property type="nucleotide sequence ID" value="NZ_GG770225.1"/>
</dbReference>
<reference evidence="2 3" key="1">
    <citation type="submission" date="2012-01" db="EMBL/GenBank/DDBJ databases">
        <title>The Genome Sequence of Scardovia inopinata F0304.</title>
        <authorList>
            <consortium name="The Broad Institute Genome Sequencing Platform"/>
            <person name="Earl A."/>
            <person name="Ward D."/>
            <person name="Feldgarden M."/>
            <person name="Gevers D."/>
            <person name="Izard J."/>
            <person name="Baranova O.V."/>
            <person name="Blanton J.M."/>
            <person name="Tanner A.C."/>
            <person name="Dewhirst F.E."/>
            <person name="Young S.K."/>
            <person name="Zeng Q."/>
            <person name="Gargeya S."/>
            <person name="Fitzgerald M."/>
            <person name="Haas B."/>
            <person name="Abouelleil A."/>
            <person name="Alvarado L."/>
            <person name="Arachchi H.M."/>
            <person name="Berlin A."/>
            <person name="Chapman S.B."/>
            <person name="Gearin G."/>
            <person name="Goldberg J."/>
            <person name="Griggs A."/>
            <person name="Gujja S."/>
            <person name="Hansen M."/>
            <person name="Heiman D."/>
            <person name="Howarth C."/>
            <person name="Larimer J."/>
            <person name="Lui A."/>
            <person name="MacDonald P.J."/>
            <person name="McCowen C."/>
            <person name="Montmayeur A."/>
            <person name="Murphy C."/>
            <person name="Neiman D."/>
            <person name="Pearson M."/>
            <person name="Priest M."/>
            <person name="Roberts A."/>
            <person name="Saif S."/>
            <person name="Shea T."/>
            <person name="Sisk P."/>
            <person name="Stolte C."/>
            <person name="Sykes S."/>
            <person name="Wortman J."/>
            <person name="Nusbaum C."/>
            <person name="Birren B."/>
        </authorList>
    </citation>
    <scope>NUCLEOTIDE SEQUENCE [LARGE SCALE GENOMIC DNA]</scope>
    <source>
        <strain evidence="2 3">F0304</strain>
    </source>
</reference>